<reference evidence="1" key="2">
    <citation type="journal article" date="2015" name="Gigascience">
        <title>Reconstructing a comprehensive transcriptome assembly of a white-pupal translocated strain of the pest fruit fly Bactrocera cucurbitae.</title>
        <authorList>
            <person name="Sim S.B."/>
            <person name="Calla B."/>
            <person name="Hall B."/>
            <person name="DeRego T."/>
            <person name="Geib S.M."/>
        </authorList>
    </citation>
    <scope>NUCLEOTIDE SEQUENCE</scope>
</reference>
<proteinExistence type="predicted"/>
<organism evidence="1">
    <name type="scientific">Zeugodacus cucurbitae</name>
    <name type="common">Melon fruit fly</name>
    <name type="synonym">Bactrocera cucurbitae</name>
    <dbReference type="NCBI Taxonomy" id="28588"/>
    <lineage>
        <taxon>Eukaryota</taxon>
        <taxon>Metazoa</taxon>
        <taxon>Ecdysozoa</taxon>
        <taxon>Arthropoda</taxon>
        <taxon>Hexapoda</taxon>
        <taxon>Insecta</taxon>
        <taxon>Pterygota</taxon>
        <taxon>Neoptera</taxon>
        <taxon>Endopterygota</taxon>
        <taxon>Diptera</taxon>
        <taxon>Brachycera</taxon>
        <taxon>Muscomorpha</taxon>
        <taxon>Tephritoidea</taxon>
        <taxon>Tephritidae</taxon>
        <taxon>Zeugodacus</taxon>
        <taxon>Zeugodacus</taxon>
    </lineage>
</organism>
<sequence length="680" mass="75727">MSISRDSKSMVKSGDEVNNIFEEIEELLKNSESLEKSTPATKLSPLKPFNDNVTSMSLPNNIGDTKYNNKPTILNTTAVVEELSLNFLQARANYDFLISTDTESAPEEELSLYSVNQNELQPVNAPFMVPGIYKKIANASLASSKHSLQNDVPDSTNVVLMTKCPKGKIISRVDFEGASATDETTENNLNYVEERSLAVAKSCNVGTPSNCLLTFAYNIHKLAKTDCIVIDRGKNEITRIPLRSNDQILYRLLGPEDLNLQINQSIANPTSARDTILSAKAKIGRPRKHTLPNENKQKQEVSCKKLKIEPIAKQEETTKIAPNSQSFTRTRSGRMVKLLTDPQRASDVKQDSIFETINVKTIINESKDKDFQCNVNTITTTEKNNVTEPELTNDTFANHRRGPPNAICPKCGKIFLGRRLNRHFTQHPDHMLAKVAEDPLKQKPDVQIATDNANEDMTLFRYLTTKLQKPLLNEDQRADLFLNELNDLVEQLQLRSTRLIRNTSGLHFVSARTARLLGIPEGQYALDMSAIESEAPFIDAEHSSVNGEERKRHQIMPQVVTVSTPSLDYTAISLDDTLTDEAAQKLNLSAGGKLLPPSEESLLRAVGDLVHDGITKLVDANLLHPPRSVVQSTVTSTLVQQYDHVSDNAVEALTMKEHNAPQEGTSLLDLKVDFFQFKNN</sequence>
<reference evidence="1" key="1">
    <citation type="submission" date="2014-11" db="EMBL/GenBank/DDBJ databases">
        <authorList>
            <person name="Geib S."/>
        </authorList>
    </citation>
    <scope>NUCLEOTIDE SEQUENCE</scope>
</reference>
<dbReference type="AlphaFoldDB" id="A0A0A1XPP5"/>
<accession>A0A0A1XPP5</accession>
<gene>
    <name evidence="1" type="primary">ZBTB45_1</name>
    <name evidence="1" type="ORF">g.11547</name>
</gene>
<dbReference type="EMBL" id="GBXI01001744">
    <property type="protein sequence ID" value="JAD12548.1"/>
    <property type="molecule type" value="Transcribed_RNA"/>
</dbReference>
<protein>
    <submittedName>
        <fullName evidence="1">Zinc finger and BTB domain-containing protein 45</fullName>
    </submittedName>
</protein>
<name>A0A0A1XPP5_ZEUCU</name>
<evidence type="ECO:0000313" key="1">
    <source>
        <dbReference type="EMBL" id="JAD12548.1"/>
    </source>
</evidence>